<evidence type="ECO:0000256" key="7">
    <source>
        <dbReference type="SAM" id="Phobius"/>
    </source>
</evidence>
<dbReference type="PIRSF" id="PIRSF006060">
    <property type="entry name" value="AA_transporter"/>
    <property type="match status" value="1"/>
</dbReference>
<dbReference type="EMBL" id="KV407466">
    <property type="protein sequence ID" value="KZF19427.1"/>
    <property type="molecule type" value="Genomic_DNA"/>
</dbReference>
<evidence type="ECO:0000256" key="4">
    <source>
        <dbReference type="ARBA" id="ARBA00022970"/>
    </source>
</evidence>
<sequence>MEQINPNDSSNPQHLRRDFKSRQVNMLAIAGALGTGLIIGSGSALAKGGPASILIAYTVTGSIIYFVMTALGEMASLLPMDRGFNGYASRFVDPALGFATGWNYFFKYAIVLANNLTAAGLVIQYWRPDLSVAIWVTVFAAVVISINVLHVGSFGEAEFILSSIKIIAILIAMLTCLIVSLGGAPNHERVGFRYWNEPGAFAEYLSTGSLGKFLGFFACLVQSCFAYTGTEVVGVAFAETPNPRRNIPRAIRQTLWRICVFYILGVLLLGMAVPYDNDLLIGAKKAKTSASASPYVVAMRMGRISVLPDIMNGAILVFVVSAANTDIYVGARTLYSLAKEGHAPRIFTHTTARGVPIYGVAATSAFSLLAYMNATKSSATVFGYFVNLVTVFGTLNWASILVSYIGFCRGMKAQGLDRKVDLPYRGALQPYGAWFALFLTVIIIIFNGYNTFIPSFQVSDFITCYLGIAIYVVNIVLWKVLARSRRVRAGEMDLVADHHGEVGLGRVEEVQHEGRDKTNPVMP</sequence>
<dbReference type="AlphaFoldDB" id="A0A164ZRP4"/>
<dbReference type="PANTHER" id="PTHR43341">
    <property type="entry name" value="AMINO ACID PERMEASE"/>
    <property type="match status" value="1"/>
</dbReference>
<feature type="transmembrane region" description="Helical" evidence="7">
    <location>
        <begin position="352"/>
        <end position="372"/>
    </location>
</feature>
<dbReference type="Gene3D" id="1.20.1740.10">
    <property type="entry name" value="Amino acid/polyamine transporter I"/>
    <property type="match status" value="1"/>
</dbReference>
<feature type="transmembrane region" description="Helical" evidence="7">
    <location>
        <begin position="255"/>
        <end position="275"/>
    </location>
</feature>
<keyword evidence="3 7" id="KW-0812">Transmembrane</keyword>
<dbReference type="PROSITE" id="PS00218">
    <property type="entry name" value="AMINO_ACID_PERMEASE_1"/>
    <property type="match status" value="1"/>
</dbReference>
<comment type="subcellular location">
    <subcellularLocation>
        <location evidence="1">Membrane</location>
        <topology evidence="1">Multi-pass membrane protein</topology>
    </subcellularLocation>
</comment>
<evidence type="ECO:0000256" key="5">
    <source>
        <dbReference type="ARBA" id="ARBA00022989"/>
    </source>
</evidence>
<evidence type="ECO:0000259" key="8">
    <source>
        <dbReference type="Pfam" id="PF00324"/>
    </source>
</evidence>
<organism evidence="9 10">
    <name type="scientific">Xylona heveae (strain CBS 132557 / TC161)</name>
    <dbReference type="NCBI Taxonomy" id="1328760"/>
    <lineage>
        <taxon>Eukaryota</taxon>
        <taxon>Fungi</taxon>
        <taxon>Dikarya</taxon>
        <taxon>Ascomycota</taxon>
        <taxon>Pezizomycotina</taxon>
        <taxon>Xylonomycetes</taxon>
        <taxon>Xylonales</taxon>
        <taxon>Xylonaceae</taxon>
        <taxon>Xylona</taxon>
    </lineage>
</organism>
<evidence type="ECO:0000256" key="2">
    <source>
        <dbReference type="ARBA" id="ARBA00022448"/>
    </source>
</evidence>
<evidence type="ECO:0000256" key="1">
    <source>
        <dbReference type="ARBA" id="ARBA00004141"/>
    </source>
</evidence>
<evidence type="ECO:0000313" key="9">
    <source>
        <dbReference type="EMBL" id="KZF19427.1"/>
    </source>
</evidence>
<protein>
    <submittedName>
        <fullName evidence="9">Dicarboxylic amino acid permease</fullName>
    </submittedName>
</protein>
<evidence type="ECO:0000256" key="3">
    <source>
        <dbReference type="ARBA" id="ARBA00022692"/>
    </source>
</evidence>
<dbReference type="GO" id="GO:0015171">
    <property type="term" value="F:amino acid transmembrane transporter activity"/>
    <property type="evidence" value="ECO:0007669"/>
    <property type="project" value="TreeGrafter"/>
</dbReference>
<dbReference type="PANTHER" id="PTHR43341:SF9">
    <property type="entry name" value="DICARBOXYLIC AMINO ACID PERMEASE"/>
    <property type="match status" value="1"/>
</dbReference>
<feature type="transmembrane region" description="Helical" evidence="7">
    <location>
        <begin position="24"/>
        <end position="45"/>
    </location>
</feature>
<feature type="transmembrane region" description="Helical" evidence="7">
    <location>
        <begin position="428"/>
        <end position="446"/>
    </location>
</feature>
<evidence type="ECO:0000313" key="10">
    <source>
        <dbReference type="Proteomes" id="UP000076632"/>
    </source>
</evidence>
<feature type="transmembrane region" description="Helical" evidence="7">
    <location>
        <begin position="310"/>
        <end position="331"/>
    </location>
</feature>
<proteinExistence type="predicted"/>
<dbReference type="GO" id="GO:0016020">
    <property type="term" value="C:membrane"/>
    <property type="evidence" value="ECO:0007669"/>
    <property type="project" value="UniProtKB-SubCell"/>
</dbReference>
<feature type="transmembrane region" description="Helical" evidence="7">
    <location>
        <begin position="458"/>
        <end position="478"/>
    </location>
</feature>
<feature type="transmembrane region" description="Helical" evidence="7">
    <location>
        <begin position="51"/>
        <end position="72"/>
    </location>
</feature>
<dbReference type="InterPro" id="IPR004840">
    <property type="entry name" value="Amino_acid_permease_CS"/>
</dbReference>
<dbReference type="InterPro" id="IPR050524">
    <property type="entry name" value="APC_YAT"/>
</dbReference>
<dbReference type="Pfam" id="PF00324">
    <property type="entry name" value="AA_permease"/>
    <property type="match status" value="1"/>
</dbReference>
<feature type="transmembrane region" description="Helical" evidence="7">
    <location>
        <begin position="164"/>
        <end position="184"/>
    </location>
</feature>
<dbReference type="Proteomes" id="UP000076632">
    <property type="component" value="Unassembled WGS sequence"/>
</dbReference>
<dbReference type="InParanoid" id="A0A164ZRP4"/>
<dbReference type="GeneID" id="28899099"/>
<dbReference type="RefSeq" id="XP_018184982.1">
    <property type="nucleotide sequence ID" value="XM_018333962.1"/>
</dbReference>
<gene>
    <name evidence="9" type="ORF">L228DRAFT_257131</name>
</gene>
<feature type="transmembrane region" description="Helical" evidence="7">
    <location>
        <begin position="105"/>
        <end position="126"/>
    </location>
</feature>
<dbReference type="STRING" id="1328760.A0A164ZRP4"/>
<dbReference type="FunFam" id="1.20.1740.10:FF:000006">
    <property type="entry name" value="General amino acid permease"/>
    <property type="match status" value="1"/>
</dbReference>
<accession>A0A164ZRP4</accession>
<feature type="domain" description="Amino acid permease/ SLC12A" evidence="8">
    <location>
        <begin position="24"/>
        <end position="486"/>
    </location>
</feature>
<feature type="transmembrane region" description="Helical" evidence="7">
    <location>
        <begin position="132"/>
        <end position="152"/>
    </location>
</feature>
<feature type="transmembrane region" description="Helical" evidence="7">
    <location>
        <begin position="384"/>
        <end position="407"/>
    </location>
</feature>
<keyword evidence="6 7" id="KW-0472">Membrane</keyword>
<dbReference type="OrthoDB" id="3900342at2759"/>
<keyword evidence="5 7" id="KW-1133">Transmembrane helix</keyword>
<keyword evidence="4" id="KW-0029">Amino-acid transport</keyword>
<reference evidence="9 10" key="1">
    <citation type="journal article" date="2016" name="Fungal Biol.">
        <title>The genome of Xylona heveae provides a window into fungal endophytism.</title>
        <authorList>
            <person name="Gazis R."/>
            <person name="Kuo A."/>
            <person name="Riley R."/>
            <person name="LaButti K."/>
            <person name="Lipzen A."/>
            <person name="Lin J."/>
            <person name="Amirebrahimi M."/>
            <person name="Hesse C.N."/>
            <person name="Spatafora J.W."/>
            <person name="Henrissat B."/>
            <person name="Hainaut M."/>
            <person name="Grigoriev I.V."/>
            <person name="Hibbett D.S."/>
        </authorList>
    </citation>
    <scope>NUCLEOTIDE SEQUENCE [LARGE SCALE GENOMIC DNA]</scope>
    <source>
        <strain evidence="9 10">TC161</strain>
    </source>
</reference>
<feature type="transmembrane region" description="Helical" evidence="7">
    <location>
        <begin position="213"/>
        <end position="234"/>
    </location>
</feature>
<evidence type="ECO:0000256" key="6">
    <source>
        <dbReference type="ARBA" id="ARBA00023136"/>
    </source>
</evidence>
<dbReference type="InterPro" id="IPR004841">
    <property type="entry name" value="AA-permease/SLC12A_dom"/>
</dbReference>
<keyword evidence="10" id="KW-1185">Reference proteome</keyword>
<dbReference type="OMA" id="ILLPWGA"/>
<keyword evidence="2" id="KW-0813">Transport</keyword>
<name>A0A164ZRP4_XYLHT</name>